<keyword evidence="2" id="KW-1185">Reference proteome</keyword>
<reference evidence="2" key="1">
    <citation type="journal article" date="2013" name="Genetics">
        <title>The draft genome and transcriptome of Panagrellus redivivus are shaped by the harsh demands of a free-living lifestyle.</title>
        <authorList>
            <person name="Srinivasan J."/>
            <person name="Dillman A.R."/>
            <person name="Macchietto M.G."/>
            <person name="Heikkinen L."/>
            <person name="Lakso M."/>
            <person name="Fracchia K.M."/>
            <person name="Antoshechkin I."/>
            <person name="Mortazavi A."/>
            <person name="Wong G."/>
            <person name="Sternberg P.W."/>
        </authorList>
    </citation>
    <scope>NUCLEOTIDE SEQUENCE [LARGE SCALE GENOMIC DNA]</scope>
    <source>
        <strain evidence="2">MT8872</strain>
    </source>
</reference>
<dbReference type="WBParaSite" id="Pan_g6706.t1">
    <property type="protein sequence ID" value="Pan_g6706.t1"/>
    <property type="gene ID" value="Pan_g6706"/>
</dbReference>
<accession>A0A7E4W6K7</accession>
<feature type="chain" id="PRO_5028990671" evidence="1">
    <location>
        <begin position="22"/>
        <end position="167"/>
    </location>
</feature>
<evidence type="ECO:0000313" key="3">
    <source>
        <dbReference type="WBParaSite" id="Pan_g6706.t1"/>
    </source>
</evidence>
<evidence type="ECO:0000313" key="2">
    <source>
        <dbReference type="Proteomes" id="UP000492821"/>
    </source>
</evidence>
<sequence>MYLINILYFVIVELVRRGLTCLPVKDPGGVVPIAESPLTCAPSTDAASLFVDDTVPVSSTSASLIRKCVTCEGGTVNYYKPGSSQYYTSSEIIGSLTLSQCSNLDGTCAVYGYIESDSIKLVPEHGNGVTYFNSDINVPVTNSDRYINAATISCDGCIQSSCLTTSQ</sequence>
<evidence type="ECO:0000256" key="1">
    <source>
        <dbReference type="SAM" id="SignalP"/>
    </source>
</evidence>
<organism evidence="2 3">
    <name type="scientific">Panagrellus redivivus</name>
    <name type="common">Microworm</name>
    <dbReference type="NCBI Taxonomy" id="6233"/>
    <lineage>
        <taxon>Eukaryota</taxon>
        <taxon>Metazoa</taxon>
        <taxon>Ecdysozoa</taxon>
        <taxon>Nematoda</taxon>
        <taxon>Chromadorea</taxon>
        <taxon>Rhabditida</taxon>
        <taxon>Tylenchina</taxon>
        <taxon>Panagrolaimomorpha</taxon>
        <taxon>Panagrolaimoidea</taxon>
        <taxon>Panagrolaimidae</taxon>
        <taxon>Panagrellus</taxon>
    </lineage>
</organism>
<protein>
    <submittedName>
        <fullName evidence="3">Secreted protein</fullName>
    </submittedName>
</protein>
<dbReference type="AlphaFoldDB" id="A0A7E4W6K7"/>
<feature type="signal peptide" evidence="1">
    <location>
        <begin position="1"/>
        <end position="21"/>
    </location>
</feature>
<reference evidence="3" key="2">
    <citation type="submission" date="2020-10" db="UniProtKB">
        <authorList>
            <consortium name="WormBaseParasite"/>
        </authorList>
    </citation>
    <scope>IDENTIFICATION</scope>
</reference>
<keyword evidence="1" id="KW-0732">Signal</keyword>
<proteinExistence type="predicted"/>
<name>A0A7E4W6K7_PANRE</name>
<dbReference type="Proteomes" id="UP000492821">
    <property type="component" value="Unassembled WGS sequence"/>
</dbReference>